<reference evidence="1" key="1">
    <citation type="submission" date="2021-02" db="EMBL/GenBank/DDBJ databases">
        <authorList>
            <person name="Nowell W R."/>
        </authorList>
    </citation>
    <scope>NUCLEOTIDE SEQUENCE</scope>
</reference>
<evidence type="ECO:0000313" key="1">
    <source>
        <dbReference type="EMBL" id="CAF1659090.1"/>
    </source>
</evidence>
<dbReference type="EMBL" id="CAJNOR010011107">
    <property type="protein sequence ID" value="CAF1659090.1"/>
    <property type="molecule type" value="Genomic_DNA"/>
</dbReference>
<proteinExistence type="predicted"/>
<comment type="caution">
    <text evidence="1">The sequence shown here is derived from an EMBL/GenBank/DDBJ whole genome shotgun (WGS) entry which is preliminary data.</text>
</comment>
<protein>
    <submittedName>
        <fullName evidence="1">Uncharacterized protein</fullName>
    </submittedName>
</protein>
<dbReference type="Proteomes" id="UP000663828">
    <property type="component" value="Unassembled WGS sequence"/>
</dbReference>
<organism evidence="1 2">
    <name type="scientific">Adineta ricciae</name>
    <name type="common">Rotifer</name>
    <dbReference type="NCBI Taxonomy" id="249248"/>
    <lineage>
        <taxon>Eukaryota</taxon>
        <taxon>Metazoa</taxon>
        <taxon>Spiralia</taxon>
        <taxon>Gnathifera</taxon>
        <taxon>Rotifera</taxon>
        <taxon>Eurotatoria</taxon>
        <taxon>Bdelloidea</taxon>
        <taxon>Adinetida</taxon>
        <taxon>Adinetidae</taxon>
        <taxon>Adineta</taxon>
    </lineage>
</organism>
<gene>
    <name evidence="1" type="ORF">XAT740_LOCUS56499</name>
</gene>
<evidence type="ECO:0000313" key="2">
    <source>
        <dbReference type="Proteomes" id="UP000663828"/>
    </source>
</evidence>
<sequence length="13" mass="1575">QVQALELKIWIYA</sequence>
<keyword evidence="2" id="KW-1185">Reference proteome</keyword>
<accession>A0A816EXQ0</accession>
<name>A0A816EXQ0_ADIRI</name>
<feature type="non-terminal residue" evidence="1">
    <location>
        <position position="1"/>
    </location>
</feature>